<sequence>MTTSTKTTSVLYIDHAGHPAPLSTAYHATASRLLSSSIDDRRPPSTLTEIDSAYCPQCLLFHDAAAAAGKSMKGNCPRATCRSCPVCAAVLTVVMEPPRGSNDDDAQNLVGMYSCSYCRWTSEECKVMNQVQVNQETKKVDAESIVEATDMLLYEIESRVKEDGGGKDADNLFDCLVETWGKKAQEEERRKKGGGISLNKQQRRTTHLTIGGGGSGSKLWTLETLEDCTKAKQDKVKWSLEDAAMDKMSRLNFDSDEEEEEEEAEKKKNYINLTSEQVARQSVIVSSSSMAEPSGNVLLLPVPIQLRPRKSRRCRAELAAGRTGILVKPKLNPLEGDSSLRSGHGQWYKKDSSAIHVVPRVQVVKHGYQDGKYALLLMVKNPTLGTIRLRLNGIQNNSFLDPSELKNVIIDPMKRTRVNAEICSAASSLEPTEVMELDPVEDAFLELGKGQSRDPPEVEGWDPSSVLGSDRGNVGSTTSFSSAKVVATQNDKAWVDVVFAGNNAAVEEEESSIRMGGGKYLAAPIALQIEVGDGSWDSSLIKPLPVAEGERDFVTLNLVILWAGVE</sequence>
<protein>
    <recommendedName>
        <fullName evidence="12">Dynactin subunit 4</fullName>
    </recommendedName>
</protein>
<evidence type="ECO:0000256" key="3">
    <source>
        <dbReference type="ARBA" id="ARBA00004657"/>
    </source>
</evidence>
<dbReference type="Pfam" id="PF05502">
    <property type="entry name" value="Dynactin_p62"/>
    <property type="match status" value="1"/>
</dbReference>
<evidence type="ECO:0000256" key="1">
    <source>
        <dbReference type="ARBA" id="ARBA00004300"/>
    </source>
</evidence>
<dbReference type="PANTHER" id="PTHR13034">
    <property type="entry name" value="DYNACTIN P62 SUBUNIT"/>
    <property type="match status" value="1"/>
</dbReference>
<feature type="region of interest" description="Disordered" evidence="14">
    <location>
        <begin position="449"/>
        <end position="473"/>
    </location>
</feature>
<organism evidence="15">
    <name type="scientific">Ditylum brightwellii</name>
    <dbReference type="NCBI Taxonomy" id="49249"/>
    <lineage>
        <taxon>Eukaryota</taxon>
        <taxon>Sar</taxon>
        <taxon>Stramenopiles</taxon>
        <taxon>Ochrophyta</taxon>
        <taxon>Bacillariophyta</taxon>
        <taxon>Mediophyceae</taxon>
        <taxon>Lithodesmiophycidae</taxon>
        <taxon>Lithodesmiales</taxon>
        <taxon>Lithodesmiaceae</taxon>
        <taxon>Ditylum</taxon>
    </lineage>
</organism>
<dbReference type="GO" id="GO:0005813">
    <property type="term" value="C:centrosome"/>
    <property type="evidence" value="ECO:0007669"/>
    <property type="project" value="UniProtKB-SubCell"/>
</dbReference>
<evidence type="ECO:0000256" key="10">
    <source>
        <dbReference type="ARBA" id="ARBA00023212"/>
    </source>
</evidence>
<dbReference type="EMBL" id="HBNS01011083">
    <property type="protein sequence ID" value="CAE4595898.1"/>
    <property type="molecule type" value="Transcribed_RNA"/>
</dbReference>
<evidence type="ECO:0000256" key="13">
    <source>
        <dbReference type="ARBA" id="ARBA00093507"/>
    </source>
</evidence>
<keyword evidence="8" id="KW-0007">Acetylation</keyword>
<dbReference type="GO" id="GO:0005869">
    <property type="term" value="C:dynactin complex"/>
    <property type="evidence" value="ECO:0007669"/>
    <property type="project" value="InterPro"/>
</dbReference>
<dbReference type="GO" id="GO:0001725">
    <property type="term" value="C:stress fiber"/>
    <property type="evidence" value="ECO:0007669"/>
    <property type="project" value="UniProtKB-SubCell"/>
</dbReference>
<evidence type="ECO:0000256" key="14">
    <source>
        <dbReference type="SAM" id="MobiDB-lite"/>
    </source>
</evidence>
<comment type="subcellular location">
    <subcellularLocation>
        <location evidence="1">Cytoplasm</location>
        <location evidence="1">Cytoskeleton</location>
        <location evidence="1">Microtubule organizing center</location>
        <location evidence="1">Centrosome</location>
    </subcellularLocation>
    <subcellularLocation>
        <location evidence="2">Cytoplasm</location>
        <location evidence="2">Cytoskeleton</location>
        <location evidence="2">Stress fiber</location>
    </subcellularLocation>
    <subcellularLocation>
        <location evidence="3">Cytoplasm</location>
        <location evidence="3">Myofibril</location>
    </subcellularLocation>
</comment>
<comment type="similarity">
    <text evidence="11">Belongs to the dynactin subunit 4 family.</text>
</comment>
<keyword evidence="7" id="KW-0832">Ubl conjugation</keyword>
<comment type="subunit">
    <text evidence="13">Subunit of dynactin, a multiprotein complex part of a tripartite complex with dynein and a adapter, such as BICDL1, BICD2 or HOOK3. The dynactin complex is built around ACTR1A/ACTB filament and consists of an actin-related filament composed of a shoulder domain, a pointed end and a barbed end. Its length is defined by its flexible shoulder domain. The soulder is composed of 2 DCTN1 subunits, 4 DCTN2 and 2 DCTN3. The 4 DCNT2 (via N-terminus) bind the ACTR1A filament and act as molecular rulers to determine the length. The pointed end is important for binding dynein-dynactin cargo adapters. Consists of 4 subunits: ACTR10, DCNT4, DCTN5 and DCTN6. The barbed end is composed of a CAPZA1:CAPZB heterodimers, which binds ACTR1A/ACTB filament and dynactin and stabilizes dynactin. Interacts with ATP7B, but not ATP7A, in a copper-dependent manner. Interacts with ANK2; this interaction is required for localization at costameres. Interacts with N4BP2L1.</text>
</comment>
<keyword evidence="9" id="KW-0175">Coiled coil</keyword>
<accession>A0A6V2CU51</accession>
<dbReference type="InterPro" id="IPR008603">
    <property type="entry name" value="DCTN4"/>
</dbReference>
<keyword evidence="5" id="KW-1017">Isopeptide bond</keyword>
<evidence type="ECO:0000256" key="5">
    <source>
        <dbReference type="ARBA" id="ARBA00022499"/>
    </source>
</evidence>
<proteinExistence type="inferred from homology"/>
<dbReference type="AlphaFoldDB" id="A0A6V2CU51"/>
<evidence type="ECO:0000256" key="2">
    <source>
        <dbReference type="ARBA" id="ARBA00004529"/>
    </source>
</evidence>
<evidence type="ECO:0000256" key="7">
    <source>
        <dbReference type="ARBA" id="ARBA00022843"/>
    </source>
</evidence>
<name>A0A6V2CU51_9STRA</name>
<evidence type="ECO:0000256" key="8">
    <source>
        <dbReference type="ARBA" id="ARBA00022990"/>
    </source>
</evidence>
<keyword evidence="6" id="KW-0597">Phosphoprotein</keyword>
<keyword evidence="4" id="KW-0963">Cytoplasm</keyword>
<evidence type="ECO:0000256" key="6">
    <source>
        <dbReference type="ARBA" id="ARBA00022553"/>
    </source>
</evidence>
<evidence type="ECO:0000256" key="11">
    <source>
        <dbReference type="ARBA" id="ARBA00034776"/>
    </source>
</evidence>
<dbReference type="PANTHER" id="PTHR13034:SF2">
    <property type="entry name" value="DYNACTIN SUBUNIT 4"/>
    <property type="match status" value="1"/>
</dbReference>
<evidence type="ECO:0000256" key="9">
    <source>
        <dbReference type="ARBA" id="ARBA00023054"/>
    </source>
</evidence>
<evidence type="ECO:0000313" key="15">
    <source>
        <dbReference type="EMBL" id="CAE4595898.1"/>
    </source>
</evidence>
<evidence type="ECO:0000256" key="4">
    <source>
        <dbReference type="ARBA" id="ARBA00022490"/>
    </source>
</evidence>
<evidence type="ECO:0000256" key="12">
    <source>
        <dbReference type="ARBA" id="ARBA00034864"/>
    </source>
</evidence>
<keyword evidence="10" id="KW-0206">Cytoskeleton</keyword>
<gene>
    <name evidence="15" type="ORF">DBRI00130_LOCUS8968</name>
</gene>
<reference evidence="15" key="1">
    <citation type="submission" date="2021-01" db="EMBL/GenBank/DDBJ databases">
        <authorList>
            <person name="Corre E."/>
            <person name="Pelletier E."/>
            <person name="Niang G."/>
            <person name="Scheremetjew M."/>
            <person name="Finn R."/>
            <person name="Kale V."/>
            <person name="Holt S."/>
            <person name="Cochrane G."/>
            <person name="Meng A."/>
            <person name="Brown T."/>
            <person name="Cohen L."/>
        </authorList>
    </citation>
    <scope>NUCLEOTIDE SEQUENCE</scope>
    <source>
        <strain evidence="15">GSO104</strain>
    </source>
</reference>